<protein>
    <submittedName>
        <fullName evidence="8">Putative MFS family arabinose efflux permease</fullName>
    </submittedName>
</protein>
<evidence type="ECO:0000256" key="3">
    <source>
        <dbReference type="ARBA" id="ARBA00022692"/>
    </source>
</evidence>
<dbReference type="InterPro" id="IPR036259">
    <property type="entry name" value="MFS_trans_sf"/>
</dbReference>
<evidence type="ECO:0000256" key="6">
    <source>
        <dbReference type="SAM" id="MobiDB-lite"/>
    </source>
</evidence>
<reference evidence="8 9" key="1">
    <citation type="submission" date="2019-06" db="EMBL/GenBank/DDBJ databases">
        <title>Sequencing the genomes of 1000 actinobacteria strains.</title>
        <authorList>
            <person name="Klenk H.-P."/>
        </authorList>
    </citation>
    <scope>NUCLEOTIDE SEQUENCE [LARGE SCALE GENOMIC DNA]</scope>
    <source>
        <strain evidence="8 9">DSM 45043</strain>
    </source>
</reference>
<evidence type="ECO:0000256" key="4">
    <source>
        <dbReference type="ARBA" id="ARBA00022989"/>
    </source>
</evidence>
<feature type="region of interest" description="Disordered" evidence="6">
    <location>
        <begin position="1"/>
        <end position="28"/>
    </location>
</feature>
<name>A0A543IA27_9ACTN</name>
<feature type="transmembrane region" description="Helical" evidence="7">
    <location>
        <begin position="429"/>
        <end position="448"/>
    </location>
</feature>
<gene>
    <name evidence="8" type="ORF">FHX41_1050</name>
</gene>
<feature type="transmembrane region" description="Helical" evidence="7">
    <location>
        <begin position="455"/>
        <end position="475"/>
    </location>
</feature>
<comment type="subcellular location">
    <subcellularLocation>
        <location evidence="1">Cell membrane</location>
        <topology evidence="1">Multi-pass membrane protein</topology>
    </subcellularLocation>
</comment>
<dbReference type="Proteomes" id="UP000316706">
    <property type="component" value="Unassembled WGS sequence"/>
</dbReference>
<keyword evidence="5 7" id="KW-0472">Membrane</keyword>
<proteinExistence type="predicted"/>
<evidence type="ECO:0000256" key="2">
    <source>
        <dbReference type="ARBA" id="ARBA00022475"/>
    </source>
</evidence>
<dbReference type="Pfam" id="PF07690">
    <property type="entry name" value="MFS_1"/>
    <property type="match status" value="1"/>
</dbReference>
<feature type="transmembrane region" description="Helical" evidence="7">
    <location>
        <begin position="360"/>
        <end position="380"/>
    </location>
</feature>
<evidence type="ECO:0000256" key="1">
    <source>
        <dbReference type="ARBA" id="ARBA00004651"/>
    </source>
</evidence>
<feature type="transmembrane region" description="Helical" evidence="7">
    <location>
        <begin position="118"/>
        <end position="140"/>
    </location>
</feature>
<evidence type="ECO:0000256" key="5">
    <source>
        <dbReference type="ARBA" id="ARBA00023136"/>
    </source>
</evidence>
<feature type="transmembrane region" description="Helical" evidence="7">
    <location>
        <begin position="401"/>
        <end position="423"/>
    </location>
</feature>
<keyword evidence="3 7" id="KW-0812">Transmembrane</keyword>
<dbReference type="CDD" id="cd06173">
    <property type="entry name" value="MFS_MefA_like"/>
    <property type="match status" value="1"/>
</dbReference>
<keyword evidence="4 7" id="KW-1133">Transmembrane helix</keyword>
<evidence type="ECO:0000313" key="9">
    <source>
        <dbReference type="Proteomes" id="UP000316706"/>
    </source>
</evidence>
<organism evidence="8 9">
    <name type="scientific">Actinomadura hallensis</name>
    <dbReference type="NCBI Taxonomy" id="337895"/>
    <lineage>
        <taxon>Bacteria</taxon>
        <taxon>Bacillati</taxon>
        <taxon>Actinomycetota</taxon>
        <taxon>Actinomycetes</taxon>
        <taxon>Streptosporangiales</taxon>
        <taxon>Thermomonosporaceae</taxon>
        <taxon>Actinomadura</taxon>
    </lineage>
</organism>
<sequence length="529" mass="54304">MNGRGRQESTSPVPSIPASRRPGALTGRHFPRITKRRRDFAIFSGASAISQTGSMSVAAAGPLLALAITGSPIAAGLVTAASVLPALLLQLPAGALVDRVDRRKVMWASQLVRTASAIGAFSCLALSCDSVIVLIVAALVDGSCSVFYEVAEIATVPDLVSKKSLNLAIGSNEAKLNASMLFGRPLGGALLAVAPMIPWLVAAGTSFLSLLALLLLRRPKLGGVSEKSKAGVRAAESAGRIPVVPARPGTGAAGEAADLPLRGVLALLMRDSFSRAVLTACVLANFLFQVIVLLQILLAEQEGLPSYLVGLLLACSGLGGIVGAVGSPLLLRRSFSVSVSFCALAWVLLAWIIAATNDPVIGLVMWGLCSVIGAHINVTFRAHQANAYPSELLGRVTGITRFLSVGAVGLGALSGGWIIHFMGTQGTSVLIGVAFSCIALFLLGVLHFATVRSALHALAVIVIALVVTAALRFVAALSDVVGAGRKIWSSARDTAVPASGTRSANADPVADPEIWHEPAVRGSAPVGNG</sequence>
<dbReference type="AlphaFoldDB" id="A0A543IA27"/>
<dbReference type="GO" id="GO:0005886">
    <property type="term" value="C:plasma membrane"/>
    <property type="evidence" value="ECO:0007669"/>
    <property type="project" value="UniProtKB-SubCell"/>
</dbReference>
<dbReference type="EMBL" id="VFPO01000001">
    <property type="protein sequence ID" value="TQM67436.1"/>
    <property type="molecule type" value="Genomic_DNA"/>
</dbReference>
<dbReference type="PANTHER" id="PTHR23513:SF6">
    <property type="entry name" value="MAJOR FACILITATOR SUPERFAMILY ASSOCIATED DOMAIN-CONTAINING PROTEIN"/>
    <property type="match status" value="1"/>
</dbReference>
<dbReference type="GO" id="GO:0022857">
    <property type="term" value="F:transmembrane transporter activity"/>
    <property type="evidence" value="ECO:0007669"/>
    <property type="project" value="InterPro"/>
</dbReference>
<feature type="transmembrane region" description="Helical" evidence="7">
    <location>
        <begin position="189"/>
        <end position="216"/>
    </location>
</feature>
<dbReference type="SUPFAM" id="SSF103473">
    <property type="entry name" value="MFS general substrate transporter"/>
    <property type="match status" value="1"/>
</dbReference>
<keyword evidence="2" id="KW-1003">Cell membrane</keyword>
<evidence type="ECO:0000256" key="7">
    <source>
        <dbReference type="SAM" id="Phobius"/>
    </source>
</evidence>
<dbReference type="Gene3D" id="1.20.1250.20">
    <property type="entry name" value="MFS general substrate transporter like domains"/>
    <property type="match status" value="1"/>
</dbReference>
<feature type="transmembrane region" description="Helical" evidence="7">
    <location>
        <begin position="276"/>
        <end position="298"/>
    </location>
</feature>
<dbReference type="PANTHER" id="PTHR23513">
    <property type="entry name" value="INTEGRAL MEMBRANE EFFLUX PROTEIN-RELATED"/>
    <property type="match status" value="1"/>
</dbReference>
<feature type="transmembrane region" description="Helical" evidence="7">
    <location>
        <begin position="304"/>
        <end position="325"/>
    </location>
</feature>
<evidence type="ECO:0000313" key="8">
    <source>
        <dbReference type="EMBL" id="TQM67436.1"/>
    </source>
</evidence>
<feature type="transmembrane region" description="Helical" evidence="7">
    <location>
        <begin position="40"/>
        <end position="67"/>
    </location>
</feature>
<dbReference type="InterPro" id="IPR011701">
    <property type="entry name" value="MFS"/>
</dbReference>
<feature type="transmembrane region" description="Helical" evidence="7">
    <location>
        <begin position="73"/>
        <end position="97"/>
    </location>
</feature>
<accession>A0A543IA27</accession>
<comment type="caution">
    <text evidence="8">The sequence shown here is derived from an EMBL/GenBank/DDBJ whole genome shotgun (WGS) entry which is preliminary data.</text>
</comment>
<keyword evidence="9" id="KW-1185">Reference proteome</keyword>
<feature type="transmembrane region" description="Helical" evidence="7">
    <location>
        <begin position="337"/>
        <end position="354"/>
    </location>
</feature>